<dbReference type="PROSITE" id="PS51968">
    <property type="entry name" value="GRH_CP2_DB"/>
    <property type="match status" value="1"/>
</dbReference>
<name>A0AAE1QNF8_9SOLA</name>
<evidence type="ECO:0000313" key="3">
    <source>
        <dbReference type="EMBL" id="KAK4336615.1"/>
    </source>
</evidence>
<evidence type="ECO:0000313" key="4">
    <source>
        <dbReference type="Proteomes" id="UP001291623"/>
    </source>
</evidence>
<dbReference type="Proteomes" id="UP001291623">
    <property type="component" value="Unassembled WGS sequence"/>
</dbReference>
<dbReference type="AlphaFoldDB" id="A0AAE1QNF8"/>
<dbReference type="InterPro" id="IPR040167">
    <property type="entry name" value="TF_CP2-like"/>
</dbReference>
<proteinExistence type="predicted"/>
<dbReference type="GO" id="GO:0001228">
    <property type="term" value="F:DNA-binding transcription activator activity, RNA polymerase II-specific"/>
    <property type="evidence" value="ECO:0007669"/>
    <property type="project" value="TreeGrafter"/>
</dbReference>
<feature type="domain" description="Grh/CP2 DB" evidence="2">
    <location>
        <begin position="433"/>
        <end position="661"/>
    </location>
</feature>
<dbReference type="PANTHER" id="PTHR11037">
    <property type="entry name" value="TRANSCRIPTION FACTOR CP2"/>
    <property type="match status" value="1"/>
</dbReference>
<evidence type="ECO:0000259" key="2">
    <source>
        <dbReference type="PROSITE" id="PS51968"/>
    </source>
</evidence>
<protein>
    <recommendedName>
        <fullName evidence="2">Grh/CP2 DB domain-containing protein</fullName>
    </recommendedName>
</protein>
<gene>
    <name evidence="3" type="ORF">RND71_043954</name>
</gene>
<sequence length="822" mass="89856">MPVETLATCKVFKQNFLENSFKMMNIKIEPLDSMPPLASPANVAELVINGVNSNSSDANQVSAIVETNSSTSNSVTNGTNTQSNGNTNGSNNNQATVVSAATNTIVVDKSRDLETTVISLAPAQPYPPGTALAFAPAYDLSGQTQYTVQVDASDVSPQYTLATNGRNIGSATLSTTGNTPTLYLTTSDYVTYRDYYSVASTHTTPTTASIAASNASTTIAVSADQYQTVRQQLATVGTVLATTADGTTVTTQNGNTNDHSPGFLDRYLRQANGDLDQHHGQNSGTTTVVVNGSQYKNGLSVDLPSPDSGIGEATITPRGENGQLPQIFDYTELSQAQVILPVSSTGDDPQHGATVVALVNNGVIQHHTHVATASTQQNGSNPATIVTVANTVNTNSNESNSNSTTGSTKSRRTWHEYGRNSEVDKVQIPKIFSDVGFKYYLESPISTSQRREDDRITYINKGQFYGITLEYIPDPDRPLKCNTVKSLVLLVFREEKTHEEEIKAWQFWHSRQHSVKQRILDADTKNSTGIIGSIEEVTHNSIAFYWNPMEQNAKINIAVQCLSTDFSNQKGVKGLPLHLQIDTFDEFREGALPVNRGYCQVKVFCDKGAERKTRDEERRANKRKTNAAGNNFAFVRIDDASDPELGSVKQKAASFSPAAKDVQVILNKVFNNEFSLSSKNLSEDDEIYDEKDFKIDSIITILGFLSKFLDKLIFVTKEDHEKPCTITVSELDKRFEEHGLVTPSGELNWSCPCVGNMASGPCGFHFREAFGCFHKSKADPKGSDCIEKFMGMQDCFNKYPNLYQVGDNSDLKNINEEMAADK</sequence>
<dbReference type="PANTHER" id="PTHR11037:SF20">
    <property type="entry name" value="PROTEIN GRAINYHEAD"/>
    <property type="match status" value="1"/>
</dbReference>
<dbReference type="Pfam" id="PF04516">
    <property type="entry name" value="CP2"/>
    <property type="match status" value="1"/>
</dbReference>
<dbReference type="PROSITE" id="PS51808">
    <property type="entry name" value="CHCH"/>
    <property type="match status" value="1"/>
</dbReference>
<keyword evidence="4" id="KW-1185">Reference proteome</keyword>
<feature type="compositionally biased region" description="Low complexity" evidence="1">
    <location>
        <begin position="67"/>
        <end position="93"/>
    </location>
</feature>
<dbReference type="GO" id="GO:0000978">
    <property type="term" value="F:RNA polymerase II cis-regulatory region sequence-specific DNA binding"/>
    <property type="evidence" value="ECO:0007669"/>
    <property type="project" value="TreeGrafter"/>
</dbReference>
<evidence type="ECO:0000256" key="1">
    <source>
        <dbReference type="SAM" id="MobiDB-lite"/>
    </source>
</evidence>
<feature type="compositionally biased region" description="Low complexity" evidence="1">
    <location>
        <begin position="393"/>
        <end position="408"/>
    </location>
</feature>
<reference evidence="3" key="1">
    <citation type="submission" date="2023-12" db="EMBL/GenBank/DDBJ databases">
        <title>Genome assembly of Anisodus tanguticus.</title>
        <authorList>
            <person name="Wang Y.-J."/>
        </authorList>
    </citation>
    <scope>NUCLEOTIDE SEQUENCE</scope>
    <source>
        <strain evidence="3">KB-2021</strain>
        <tissue evidence="3">Leaf</tissue>
    </source>
</reference>
<accession>A0AAE1QNF8</accession>
<dbReference type="Gene3D" id="1.10.287.2900">
    <property type="match status" value="1"/>
</dbReference>
<organism evidence="3 4">
    <name type="scientific">Anisodus tanguticus</name>
    <dbReference type="NCBI Taxonomy" id="243964"/>
    <lineage>
        <taxon>Eukaryota</taxon>
        <taxon>Viridiplantae</taxon>
        <taxon>Streptophyta</taxon>
        <taxon>Embryophyta</taxon>
        <taxon>Tracheophyta</taxon>
        <taxon>Spermatophyta</taxon>
        <taxon>Magnoliopsida</taxon>
        <taxon>eudicotyledons</taxon>
        <taxon>Gunneridae</taxon>
        <taxon>Pentapetalae</taxon>
        <taxon>asterids</taxon>
        <taxon>lamiids</taxon>
        <taxon>Solanales</taxon>
        <taxon>Solanaceae</taxon>
        <taxon>Solanoideae</taxon>
        <taxon>Hyoscyameae</taxon>
        <taxon>Anisodus</taxon>
    </lineage>
</organism>
<feature type="region of interest" description="Disordered" evidence="1">
    <location>
        <begin position="393"/>
        <end position="413"/>
    </location>
</feature>
<dbReference type="InterPro" id="IPR007604">
    <property type="entry name" value="CP2"/>
</dbReference>
<dbReference type="GO" id="GO:0005634">
    <property type="term" value="C:nucleus"/>
    <property type="evidence" value="ECO:0007669"/>
    <property type="project" value="TreeGrafter"/>
</dbReference>
<feature type="region of interest" description="Disordered" evidence="1">
    <location>
        <begin position="67"/>
        <end position="94"/>
    </location>
</feature>
<comment type="caution">
    <text evidence="3">The sequence shown here is derived from an EMBL/GenBank/DDBJ whole genome shotgun (WGS) entry which is preliminary data.</text>
</comment>
<dbReference type="EMBL" id="JAVYJV010000111">
    <property type="protein sequence ID" value="KAK4336615.1"/>
    <property type="molecule type" value="Genomic_DNA"/>
</dbReference>